<proteinExistence type="predicted"/>
<dbReference type="Proteomes" id="UP001497482">
    <property type="component" value="Chromosome 8"/>
</dbReference>
<reference evidence="2 3" key="1">
    <citation type="submission" date="2024-04" db="EMBL/GenBank/DDBJ databases">
        <authorList>
            <person name="Waldvogel A.-M."/>
            <person name="Schoenle A."/>
        </authorList>
    </citation>
    <scope>NUCLEOTIDE SEQUENCE [LARGE SCALE GENOMIC DNA]</scope>
</reference>
<evidence type="ECO:0000313" key="2">
    <source>
        <dbReference type="EMBL" id="CAL1613177.1"/>
    </source>
</evidence>
<dbReference type="EMBL" id="OZ035830">
    <property type="protein sequence ID" value="CAL1613177.1"/>
    <property type="molecule type" value="Genomic_DNA"/>
</dbReference>
<evidence type="ECO:0000256" key="1">
    <source>
        <dbReference type="SAM" id="MobiDB-lite"/>
    </source>
</evidence>
<name>A0AAV2MIQ2_KNICA</name>
<keyword evidence="3" id="KW-1185">Reference proteome</keyword>
<protein>
    <submittedName>
        <fullName evidence="2">Uncharacterized protein</fullName>
    </submittedName>
</protein>
<feature type="region of interest" description="Disordered" evidence="1">
    <location>
        <begin position="20"/>
        <end position="41"/>
    </location>
</feature>
<gene>
    <name evidence="2" type="ORF">KC01_LOCUS39433</name>
</gene>
<sequence>MEPQQRRLQGLFLFLQMSAETRGRGQQHTGGFPDSRPAKDHQGESYMKTCILLLPPELLRHPKVFYFQLPLRSKSPCGALKALHKPMAIVDKQQPEDTDQSCTGEHS</sequence>
<dbReference type="AlphaFoldDB" id="A0AAV2MIQ2"/>
<evidence type="ECO:0000313" key="3">
    <source>
        <dbReference type="Proteomes" id="UP001497482"/>
    </source>
</evidence>
<accession>A0AAV2MIQ2</accession>
<organism evidence="2 3">
    <name type="scientific">Knipowitschia caucasica</name>
    <name type="common">Caucasian dwarf goby</name>
    <name type="synonym">Pomatoschistus caucasicus</name>
    <dbReference type="NCBI Taxonomy" id="637954"/>
    <lineage>
        <taxon>Eukaryota</taxon>
        <taxon>Metazoa</taxon>
        <taxon>Chordata</taxon>
        <taxon>Craniata</taxon>
        <taxon>Vertebrata</taxon>
        <taxon>Euteleostomi</taxon>
        <taxon>Actinopterygii</taxon>
        <taxon>Neopterygii</taxon>
        <taxon>Teleostei</taxon>
        <taxon>Neoteleostei</taxon>
        <taxon>Acanthomorphata</taxon>
        <taxon>Gobiaria</taxon>
        <taxon>Gobiiformes</taxon>
        <taxon>Gobioidei</taxon>
        <taxon>Gobiidae</taxon>
        <taxon>Gobiinae</taxon>
        <taxon>Knipowitschia</taxon>
    </lineage>
</organism>